<dbReference type="EMBL" id="CYKH01002228">
    <property type="protein sequence ID" value="CUG94285.1"/>
    <property type="molecule type" value="Genomic_DNA"/>
</dbReference>
<dbReference type="GO" id="GO:0004139">
    <property type="term" value="F:deoxyribose-phosphate aldolase activity"/>
    <property type="evidence" value="ECO:0007669"/>
    <property type="project" value="UniProtKB-EC"/>
</dbReference>
<dbReference type="CDD" id="cd00959">
    <property type="entry name" value="DeoC"/>
    <property type="match status" value="1"/>
</dbReference>
<dbReference type="SMART" id="SM01133">
    <property type="entry name" value="DeoC"/>
    <property type="match status" value="1"/>
</dbReference>
<reference evidence="10" key="1">
    <citation type="submission" date="2015-09" db="EMBL/GenBank/DDBJ databases">
        <authorList>
            <consortium name="Pathogen Informatics"/>
        </authorList>
    </citation>
    <scope>NUCLEOTIDE SEQUENCE [LARGE SCALE GENOMIC DNA]</scope>
    <source>
        <strain evidence="10">Lake Konstanz</strain>
    </source>
</reference>
<dbReference type="PANTHER" id="PTHR10889">
    <property type="entry name" value="DEOXYRIBOSE-PHOSPHATE ALDOLASE"/>
    <property type="match status" value="1"/>
</dbReference>
<evidence type="ECO:0000313" key="9">
    <source>
        <dbReference type="EMBL" id="CUG94285.1"/>
    </source>
</evidence>
<dbReference type="SUPFAM" id="SSF51569">
    <property type="entry name" value="Aldolase"/>
    <property type="match status" value="2"/>
</dbReference>
<evidence type="ECO:0000256" key="8">
    <source>
        <dbReference type="SAM" id="MobiDB-lite"/>
    </source>
</evidence>
<evidence type="ECO:0000256" key="6">
    <source>
        <dbReference type="ARBA" id="ARBA00032755"/>
    </source>
</evidence>
<dbReference type="GO" id="GO:0016052">
    <property type="term" value="P:carbohydrate catabolic process"/>
    <property type="evidence" value="ECO:0007669"/>
    <property type="project" value="TreeGrafter"/>
</dbReference>
<dbReference type="InterPro" id="IPR011343">
    <property type="entry name" value="DeoC"/>
</dbReference>
<feature type="region of interest" description="Disordered" evidence="8">
    <location>
        <begin position="15"/>
        <end position="44"/>
    </location>
</feature>
<name>A0A0S4JVL1_BODSA</name>
<dbReference type="PANTHER" id="PTHR10889:SF1">
    <property type="entry name" value="DEOXYRIBOSE-PHOSPHATE ALDOLASE"/>
    <property type="match status" value="1"/>
</dbReference>
<keyword evidence="10" id="KW-1185">Reference proteome</keyword>
<dbReference type="Gene3D" id="3.20.20.70">
    <property type="entry name" value="Aldolase class I"/>
    <property type="match status" value="2"/>
</dbReference>
<dbReference type="InterPro" id="IPR002915">
    <property type="entry name" value="DeoC/FbaB/LacD_aldolase"/>
</dbReference>
<dbReference type="Pfam" id="PF00701">
    <property type="entry name" value="DHDPS"/>
    <property type="match status" value="1"/>
</dbReference>
<evidence type="ECO:0000256" key="5">
    <source>
        <dbReference type="ARBA" id="ARBA00023270"/>
    </source>
</evidence>
<dbReference type="OrthoDB" id="70823at2759"/>
<comment type="catalytic activity">
    <reaction evidence="7">
        <text>2-deoxy-D-ribose 5-phosphate = D-glyceraldehyde 3-phosphate + acetaldehyde</text>
        <dbReference type="Rhea" id="RHEA:12821"/>
        <dbReference type="ChEBI" id="CHEBI:15343"/>
        <dbReference type="ChEBI" id="CHEBI:59776"/>
        <dbReference type="ChEBI" id="CHEBI:62877"/>
        <dbReference type="EC" id="4.1.2.4"/>
    </reaction>
</comment>
<evidence type="ECO:0000256" key="1">
    <source>
        <dbReference type="ARBA" id="ARBA00010936"/>
    </source>
</evidence>
<proteinExistence type="inferred from homology"/>
<evidence type="ECO:0000256" key="3">
    <source>
        <dbReference type="ARBA" id="ARBA00022490"/>
    </source>
</evidence>
<dbReference type="EC" id="4.1.2.4" evidence="2"/>
<dbReference type="GO" id="GO:0046386">
    <property type="term" value="P:deoxyribose phosphate catabolic process"/>
    <property type="evidence" value="ECO:0007669"/>
    <property type="project" value="UniProtKB-UniPathway"/>
</dbReference>
<dbReference type="HAMAP" id="MF_00114">
    <property type="entry name" value="DeoC_type1"/>
    <property type="match status" value="1"/>
</dbReference>
<dbReference type="Pfam" id="PF01791">
    <property type="entry name" value="DeoC"/>
    <property type="match status" value="1"/>
</dbReference>
<gene>
    <name evidence="9" type="ORF">BSAL_47420</name>
</gene>
<dbReference type="InterPro" id="IPR002220">
    <property type="entry name" value="DapA-like"/>
</dbReference>
<dbReference type="Proteomes" id="UP000051952">
    <property type="component" value="Unassembled WGS sequence"/>
</dbReference>
<dbReference type="InterPro" id="IPR028581">
    <property type="entry name" value="DeoC_typeI"/>
</dbReference>
<dbReference type="GO" id="GO:0009264">
    <property type="term" value="P:deoxyribonucleotide catabolic process"/>
    <property type="evidence" value="ECO:0007669"/>
    <property type="project" value="InterPro"/>
</dbReference>
<dbReference type="NCBIfam" id="TIGR00126">
    <property type="entry name" value="deoC"/>
    <property type="match status" value="1"/>
</dbReference>
<evidence type="ECO:0000256" key="7">
    <source>
        <dbReference type="ARBA" id="ARBA00048791"/>
    </source>
</evidence>
<dbReference type="GO" id="GO:0005737">
    <property type="term" value="C:cytoplasm"/>
    <property type="evidence" value="ECO:0007669"/>
    <property type="project" value="InterPro"/>
</dbReference>
<dbReference type="UniPathway" id="UPA00002">
    <property type="reaction ID" value="UER00468"/>
</dbReference>
<dbReference type="AlphaFoldDB" id="A0A0S4JVL1"/>
<keyword evidence="5" id="KW-0704">Schiff base</keyword>
<keyword evidence="3" id="KW-0963">Cytoplasm</keyword>
<dbReference type="VEuPathDB" id="TriTrypDB:BSAL_47420"/>
<evidence type="ECO:0000313" key="10">
    <source>
        <dbReference type="Proteomes" id="UP000051952"/>
    </source>
</evidence>
<accession>A0A0S4JVL1</accession>
<sequence>MHRFFSPTRRLHIRKQHMSARRRVRADDSDEDERPTRRSSNWFKDVQQQHRLSGKVLADVEVGRPSAQQRPSQQAPAAAASATAATPATVAAAPSGPKKVFSGLLAVAPVPFLASGAVNVIALNNYLAALKEDGVAAVYVNALWGGESYALTVQERIQVAEALSAGGAQLAIHVSSSSLAETVVLAKHAAQLRGVAAVVVSIPRNSYSRDLVGLEDALDFINEVAHAVPSTPLFVEHDDVIASFSLTELLQASSARGLVSNLRGAIARSNDLGDFSNAIATKAASITDVIYGGESNIAAAAFLGASSFAAREFSFIAPLYNKLIAAAQKGDAAATQKLQQQVAKFVSTVLAVVGNSEERRAAAAKVLTSLRSSTSFGAVRPPGARLTVHETSRLTDAFAEFVKSYTASTQAAKPPAPKPMKERDGYNGRLNGRILERIEFLESQIGIRNLASFFPHLRHPDGSWRKEYPTGANCNPARHIDHTILKAEATKKEITTLCNDAKTNNFFAVCVNGSRVAQCLDELRGTGVKVAAVIGFPLGAGTPKAKGREARELVELGAHEIDMVMNIGAMKDGNYKYVYEDVKAVVDAADPGIVKVIFETCLLTDTEIIDASILCVAAGAQFVKTSTGFNKNGATPEGLDIMLAVVGNEAETKAAGGVRDFATAAEYIGAGVSRIGTSSGVAIISGKPAGAGY</sequence>
<dbReference type="FunFam" id="3.20.20.70:FF:000044">
    <property type="entry name" value="Deoxyribose-phosphate aldolase"/>
    <property type="match status" value="1"/>
</dbReference>
<comment type="similarity">
    <text evidence="1">Belongs to the DeoC/FbaB aldolase family. DeoC type 1 subfamily.</text>
</comment>
<organism evidence="9 10">
    <name type="scientific">Bodo saltans</name>
    <name type="common">Flagellated protozoan</name>
    <dbReference type="NCBI Taxonomy" id="75058"/>
    <lineage>
        <taxon>Eukaryota</taxon>
        <taxon>Discoba</taxon>
        <taxon>Euglenozoa</taxon>
        <taxon>Kinetoplastea</taxon>
        <taxon>Metakinetoplastina</taxon>
        <taxon>Eubodonida</taxon>
        <taxon>Bodonidae</taxon>
        <taxon>Bodo</taxon>
    </lineage>
</organism>
<evidence type="ECO:0000256" key="4">
    <source>
        <dbReference type="ARBA" id="ARBA00023239"/>
    </source>
</evidence>
<dbReference type="InterPro" id="IPR013785">
    <property type="entry name" value="Aldolase_TIM"/>
</dbReference>
<dbReference type="SMART" id="SM01130">
    <property type="entry name" value="DHDPS"/>
    <property type="match status" value="1"/>
</dbReference>
<feature type="compositionally biased region" description="Basic residues" evidence="8">
    <location>
        <begin position="15"/>
        <end position="24"/>
    </location>
</feature>
<evidence type="ECO:0000256" key="2">
    <source>
        <dbReference type="ARBA" id="ARBA00012515"/>
    </source>
</evidence>
<protein>
    <recommendedName>
        <fullName evidence="2">deoxyribose-phosphate aldolase</fullName>
        <ecNumber evidence="2">4.1.2.4</ecNumber>
    </recommendedName>
    <alternativeName>
        <fullName evidence="6">2-deoxy-D-ribose 5-phosphate aldolase</fullName>
    </alternativeName>
</protein>
<keyword evidence="4" id="KW-0456">Lyase</keyword>